<accession>A0A7S1A038</accession>
<organism evidence="4">
    <name type="scientific">Noctiluca scintillans</name>
    <name type="common">Sea sparkle</name>
    <name type="synonym">Red tide dinoflagellate</name>
    <dbReference type="NCBI Taxonomy" id="2966"/>
    <lineage>
        <taxon>Eukaryota</taxon>
        <taxon>Sar</taxon>
        <taxon>Alveolata</taxon>
        <taxon>Dinophyceae</taxon>
        <taxon>Noctilucales</taxon>
        <taxon>Noctilucaceae</taxon>
        <taxon>Noctiluca</taxon>
    </lineage>
</organism>
<reference evidence="4" key="1">
    <citation type="submission" date="2021-01" db="EMBL/GenBank/DDBJ databases">
        <authorList>
            <person name="Corre E."/>
            <person name="Pelletier E."/>
            <person name="Niang G."/>
            <person name="Scheremetjew M."/>
            <person name="Finn R."/>
            <person name="Kale V."/>
            <person name="Holt S."/>
            <person name="Cochrane G."/>
            <person name="Meng A."/>
            <person name="Brown T."/>
            <person name="Cohen L."/>
        </authorList>
    </citation>
    <scope>NUCLEOTIDE SEQUENCE</scope>
</reference>
<feature type="transmembrane region" description="Helical" evidence="2">
    <location>
        <begin position="183"/>
        <end position="204"/>
    </location>
</feature>
<proteinExistence type="predicted"/>
<evidence type="ECO:0000259" key="3">
    <source>
        <dbReference type="Pfam" id="PF01569"/>
    </source>
</evidence>
<feature type="domain" description="Phosphatidic acid phosphatase type 2/haloperoxidase" evidence="3">
    <location>
        <begin position="39"/>
        <end position="177"/>
    </location>
</feature>
<name>A0A7S1A038_NOCSC</name>
<evidence type="ECO:0000313" key="4">
    <source>
        <dbReference type="EMBL" id="CAD8838141.1"/>
    </source>
</evidence>
<dbReference type="SUPFAM" id="SSF48317">
    <property type="entry name" value="Acid phosphatase/Vanadium-dependent haloperoxidase"/>
    <property type="match status" value="1"/>
</dbReference>
<dbReference type="InterPro" id="IPR000326">
    <property type="entry name" value="PAP2/HPO"/>
</dbReference>
<dbReference type="EMBL" id="HBFQ01017872">
    <property type="protein sequence ID" value="CAD8838141.1"/>
    <property type="molecule type" value="Transcribed_RNA"/>
</dbReference>
<feature type="compositionally biased region" description="Basic and acidic residues" evidence="1">
    <location>
        <begin position="223"/>
        <end position="236"/>
    </location>
</feature>
<keyword evidence="2" id="KW-0812">Transmembrane</keyword>
<gene>
    <name evidence="4" type="ORF">NSCI0253_LOCUS12489</name>
</gene>
<feature type="transmembrane region" description="Helical" evidence="2">
    <location>
        <begin position="156"/>
        <end position="177"/>
    </location>
</feature>
<dbReference type="Pfam" id="PF01569">
    <property type="entry name" value="PAP2"/>
    <property type="match status" value="1"/>
</dbReference>
<feature type="compositionally biased region" description="Basic residues" evidence="1">
    <location>
        <begin position="237"/>
        <end position="246"/>
    </location>
</feature>
<feature type="transmembrane region" description="Helical" evidence="2">
    <location>
        <begin position="118"/>
        <end position="135"/>
    </location>
</feature>
<dbReference type="InterPro" id="IPR036938">
    <property type="entry name" value="PAP2/HPO_sf"/>
</dbReference>
<dbReference type="Gene3D" id="1.20.144.10">
    <property type="entry name" value="Phosphatidic acid phosphatase type 2/haloperoxidase"/>
    <property type="match status" value="1"/>
</dbReference>
<evidence type="ECO:0000256" key="2">
    <source>
        <dbReference type="SAM" id="Phobius"/>
    </source>
</evidence>
<keyword evidence="2" id="KW-1133">Transmembrane helix</keyword>
<sequence length="246" mass="26203">MTEKADASPLLANVCRTMPYTAYVGVSSYAIVFRSLDAASFFVGLLVNEAVNHLAKAILKKAGPSSSLLKRPEGAADTGIYPQHHPTKSTTSGMPSGHAQTSAFCAVVLTHAVWDSGAAFPLCYIWSVALLVMVSRTRFGGILAVSVGGKRVAQHTVLQVLVGAILGCVLGHGGVLWWKGGAGYLVCFAVALQALFITIVAALLEEMCAKREGPYEGLTELEFQDKRGPGQKEAQRRSPRKRSTKN</sequence>
<keyword evidence="2" id="KW-0472">Membrane</keyword>
<protein>
    <recommendedName>
        <fullName evidence="3">Phosphatidic acid phosphatase type 2/haloperoxidase domain-containing protein</fullName>
    </recommendedName>
</protein>
<evidence type="ECO:0000256" key="1">
    <source>
        <dbReference type="SAM" id="MobiDB-lite"/>
    </source>
</evidence>
<feature type="region of interest" description="Disordered" evidence="1">
    <location>
        <begin position="220"/>
        <end position="246"/>
    </location>
</feature>
<dbReference type="AlphaFoldDB" id="A0A7S1A038"/>